<sequence>MEKKKRRWPKVVGWLAGVTGILAVSGTLWWQNQLNVLRHLKVPQERVATVFIPGYNSNSWTFSPMIQRFDRYGIATDAMTIQVASNGRLTVTQKARLNQRNPLINIIFADARNPEKQIGQLDTIMTRLYQDYGIHQVNLVGHSMGGFLAFRYLTHRQAGKQPAVKRFVNIASGGARDDSDFADTPRDLQVLAIGGDIWNMNSDWQVSLASVQHFVRQVKPLAASAKLSVIHGSPFTAYHSALHQNPIVDQQIARFLFR</sequence>
<evidence type="ECO:0000313" key="3">
    <source>
        <dbReference type="Proteomes" id="UP000051330"/>
    </source>
</evidence>
<dbReference type="Proteomes" id="UP000051330">
    <property type="component" value="Unassembled WGS sequence"/>
</dbReference>
<dbReference type="InterPro" id="IPR029058">
    <property type="entry name" value="AB_hydrolase_fold"/>
</dbReference>
<keyword evidence="1" id="KW-0472">Membrane</keyword>
<keyword evidence="3" id="KW-1185">Reference proteome</keyword>
<dbReference type="GO" id="GO:0016787">
    <property type="term" value="F:hydrolase activity"/>
    <property type="evidence" value="ECO:0007669"/>
    <property type="project" value="UniProtKB-KW"/>
</dbReference>
<dbReference type="PATRIC" id="fig|1423792.3.peg.428"/>
<accession>A0A0R1N469</accession>
<gene>
    <name evidence="2" type="ORF">FD09_GL000424</name>
</gene>
<keyword evidence="1" id="KW-1133">Transmembrane helix</keyword>
<dbReference type="RefSeq" id="WP_057817749.1">
    <property type="nucleotide sequence ID" value="NZ_AZEC01000001.1"/>
</dbReference>
<reference evidence="2 3" key="1">
    <citation type="journal article" date="2015" name="Genome Announc.">
        <title>Expanding the biotechnology potential of lactobacilli through comparative genomics of 213 strains and associated genera.</title>
        <authorList>
            <person name="Sun Z."/>
            <person name="Harris H.M."/>
            <person name="McCann A."/>
            <person name="Guo C."/>
            <person name="Argimon S."/>
            <person name="Zhang W."/>
            <person name="Yang X."/>
            <person name="Jeffery I.B."/>
            <person name="Cooney J.C."/>
            <person name="Kagawa T.F."/>
            <person name="Liu W."/>
            <person name="Song Y."/>
            <person name="Salvetti E."/>
            <person name="Wrobel A."/>
            <person name="Rasinkangas P."/>
            <person name="Parkhill J."/>
            <person name="Rea M.C."/>
            <person name="O'Sullivan O."/>
            <person name="Ritari J."/>
            <person name="Douillard F.P."/>
            <person name="Paul Ross R."/>
            <person name="Yang R."/>
            <person name="Briner A.E."/>
            <person name="Felis G.E."/>
            <person name="de Vos W.M."/>
            <person name="Barrangou R."/>
            <person name="Klaenhammer T.R."/>
            <person name="Caufield P.W."/>
            <person name="Cui Y."/>
            <person name="Zhang H."/>
            <person name="O'Toole P.W."/>
        </authorList>
    </citation>
    <scope>NUCLEOTIDE SEQUENCE [LARGE SCALE GENOMIC DNA]</scope>
    <source>
        <strain evidence="2 3">DSM 12744</strain>
    </source>
</reference>
<dbReference type="AlphaFoldDB" id="A0A0R1N469"/>
<dbReference type="EMBL" id="AZEC01000001">
    <property type="protein sequence ID" value="KRL14764.1"/>
    <property type="molecule type" value="Genomic_DNA"/>
</dbReference>
<name>A0A0R1N469_9LACO</name>
<dbReference type="Gene3D" id="3.40.50.1820">
    <property type="entry name" value="alpha/beta hydrolase"/>
    <property type="match status" value="2"/>
</dbReference>
<feature type="transmembrane region" description="Helical" evidence="1">
    <location>
        <begin position="12"/>
        <end position="30"/>
    </location>
</feature>
<evidence type="ECO:0000313" key="2">
    <source>
        <dbReference type="EMBL" id="KRL14764.1"/>
    </source>
</evidence>
<comment type="caution">
    <text evidence="2">The sequence shown here is derived from an EMBL/GenBank/DDBJ whole genome shotgun (WGS) entry which is preliminary data.</text>
</comment>
<proteinExistence type="predicted"/>
<protein>
    <submittedName>
        <fullName evidence="2">Alpha beta hydrolase superfamily protein</fullName>
    </submittedName>
</protein>
<keyword evidence="1" id="KW-0812">Transmembrane</keyword>
<keyword evidence="2" id="KW-0378">Hydrolase</keyword>
<organism evidence="2 3">
    <name type="scientific">Schleiferilactobacillus perolens DSM 12744</name>
    <dbReference type="NCBI Taxonomy" id="1423792"/>
    <lineage>
        <taxon>Bacteria</taxon>
        <taxon>Bacillati</taxon>
        <taxon>Bacillota</taxon>
        <taxon>Bacilli</taxon>
        <taxon>Lactobacillales</taxon>
        <taxon>Lactobacillaceae</taxon>
        <taxon>Schleiferilactobacillus</taxon>
    </lineage>
</organism>
<dbReference type="Pfam" id="PF06028">
    <property type="entry name" value="DUF915"/>
    <property type="match status" value="2"/>
</dbReference>
<dbReference type="InterPro" id="IPR010315">
    <property type="entry name" value="DUF915_hydro-like"/>
</dbReference>
<dbReference type="SUPFAM" id="SSF53474">
    <property type="entry name" value="alpha/beta-Hydrolases"/>
    <property type="match status" value="1"/>
</dbReference>
<dbReference type="STRING" id="1423792.FD09_GL000424"/>
<evidence type="ECO:0000256" key="1">
    <source>
        <dbReference type="SAM" id="Phobius"/>
    </source>
</evidence>